<feature type="compositionally biased region" description="Acidic residues" evidence="1">
    <location>
        <begin position="130"/>
        <end position="151"/>
    </location>
</feature>
<gene>
    <name evidence="3" type="ORF">PTSG_07296</name>
</gene>
<proteinExistence type="predicted"/>
<dbReference type="InParanoid" id="F2UJ07"/>
<feature type="region of interest" description="Disordered" evidence="1">
    <location>
        <begin position="35"/>
        <end position="91"/>
    </location>
</feature>
<dbReference type="SUPFAM" id="SSF51045">
    <property type="entry name" value="WW domain"/>
    <property type="match status" value="1"/>
</dbReference>
<dbReference type="GeneID" id="16071358"/>
<feature type="region of interest" description="Disordered" evidence="1">
    <location>
        <begin position="1"/>
        <end position="20"/>
    </location>
</feature>
<evidence type="ECO:0000256" key="1">
    <source>
        <dbReference type="SAM" id="MobiDB-lite"/>
    </source>
</evidence>
<feature type="compositionally biased region" description="Low complexity" evidence="1">
    <location>
        <begin position="250"/>
        <end position="261"/>
    </location>
</feature>
<dbReference type="AlphaFoldDB" id="F2UJ07"/>
<keyword evidence="4" id="KW-1185">Reference proteome</keyword>
<feature type="region of interest" description="Disordered" evidence="1">
    <location>
        <begin position="423"/>
        <end position="449"/>
    </location>
</feature>
<dbReference type="STRING" id="946362.F2UJ07"/>
<accession>F2UJ07</accession>
<sequence length="514" mass="54137">MSSPMPVYEPGDPLPPRWEARKHTDGRWFFINHANRTTQWSPPTPEQWREAQAAERGSNPRASTSPRLEETGFTQQTSTLSDHQKHSMQRRFRQQYPSIDATVVDSVLQAVNFDEGVATTVLNDMTTTMEESETSEDDWGDASASEEDDNGDTTNANATTAATTITTSAYRSSAYQHRSTSSRRQQQQQQRRQRSVGAHTSVLDALRSRYAAQPSSSSPSSSSSSSRAHASTRAAVAWSGSAATRRHSATAETTAPATTSAWEDMLGRAGVTVESTPSTNTTDTAGTSDLGFGVGTGTGFGNDTGTGFGTGFDVGSGSGGSGGGGNGIEVPSFDAFASDMAAMADLFANEIAEEERTSMFGSATGTRARVHDYGGFDTDTDADVDVDLGLDVDLGFGGGFEAPGSGGVGVGGASTTQARERTRAQGSAAHRYRQQQHQGQRQQRVGGGVANGPNPAFRKGADASLLLSRVVQPRGPDPSLRVHRGGGSLARGRDLSLARGANPRLVAGPAAMFR</sequence>
<dbReference type="InterPro" id="IPR001202">
    <property type="entry name" value="WW_dom"/>
</dbReference>
<reference evidence="3" key="1">
    <citation type="submission" date="2009-08" db="EMBL/GenBank/DDBJ databases">
        <title>Annotation of Salpingoeca rosetta.</title>
        <authorList>
            <consortium name="The Broad Institute Genome Sequencing Platform"/>
            <person name="Russ C."/>
            <person name="Cuomo C."/>
            <person name="Burger G."/>
            <person name="Gray M.W."/>
            <person name="Holland P.W.H."/>
            <person name="King N."/>
            <person name="Lang F.B.F."/>
            <person name="Roger A.J."/>
            <person name="Ruiz-Trillo I."/>
            <person name="Young S.K."/>
            <person name="Zeng Q."/>
            <person name="Gargeya S."/>
            <person name="Alvarado L."/>
            <person name="Berlin A."/>
            <person name="Chapman S.B."/>
            <person name="Chen Z."/>
            <person name="Freedman E."/>
            <person name="Gellesch M."/>
            <person name="Goldberg J."/>
            <person name="Griggs A."/>
            <person name="Gujja S."/>
            <person name="Heilman E."/>
            <person name="Heiman D."/>
            <person name="Howarth C."/>
            <person name="Mehta T."/>
            <person name="Neiman D."/>
            <person name="Pearson M."/>
            <person name="Roberts A."/>
            <person name="Saif S."/>
            <person name="Shea T."/>
            <person name="Shenoy N."/>
            <person name="Sisk P."/>
            <person name="Stolte C."/>
            <person name="Sykes S."/>
            <person name="White J."/>
            <person name="Yandava C."/>
            <person name="Haas B."/>
            <person name="Nusbaum C."/>
            <person name="Birren B."/>
        </authorList>
    </citation>
    <scope>NUCLEOTIDE SEQUENCE [LARGE SCALE GENOMIC DNA]</scope>
    <source>
        <strain evidence="3">ATCC 50818</strain>
    </source>
</reference>
<dbReference type="SMART" id="SM00456">
    <property type="entry name" value="WW"/>
    <property type="match status" value="1"/>
</dbReference>
<protein>
    <recommendedName>
        <fullName evidence="2">WW domain-containing protein</fullName>
    </recommendedName>
</protein>
<feature type="compositionally biased region" description="Low complexity" evidence="1">
    <location>
        <begin position="176"/>
        <end position="190"/>
    </location>
</feature>
<dbReference type="RefSeq" id="XP_004990795.1">
    <property type="nucleotide sequence ID" value="XM_004990738.1"/>
</dbReference>
<dbReference type="InterPro" id="IPR036020">
    <property type="entry name" value="WW_dom_sf"/>
</dbReference>
<organism evidence="4">
    <name type="scientific">Salpingoeca rosetta (strain ATCC 50818 / BSB-021)</name>
    <dbReference type="NCBI Taxonomy" id="946362"/>
    <lineage>
        <taxon>Eukaryota</taxon>
        <taxon>Choanoflagellata</taxon>
        <taxon>Craspedida</taxon>
        <taxon>Salpingoecidae</taxon>
        <taxon>Salpingoeca</taxon>
    </lineage>
</organism>
<dbReference type="Pfam" id="PF00397">
    <property type="entry name" value="WW"/>
    <property type="match status" value="1"/>
</dbReference>
<feature type="region of interest" description="Disordered" evidence="1">
    <location>
        <begin position="124"/>
        <end position="261"/>
    </location>
</feature>
<feature type="compositionally biased region" description="Low complexity" evidence="1">
    <location>
        <begin position="153"/>
        <end position="167"/>
    </location>
</feature>
<dbReference type="Proteomes" id="UP000007799">
    <property type="component" value="Unassembled WGS sequence"/>
</dbReference>
<feature type="compositionally biased region" description="Polar residues" evidence="1">
    <location>
        <begin position="60"/>
        <end position="81"/>
    </location>
</feature>
<dbReference type="KEGG" id="sre:PTSG_07296"/>
<dbReference type="EMBL" id="GL832976">
    <property type="protein sequence ID" value="EGD76955.1"/>
    <property type="molecule type" value="Genomic_DNA"/>
</dbReference>
<dbReference type="PROSITE" id="PS01159">
    <property type="entry name" value="WW_DOMAIN_1"/>
    <property type="match status" value="1"/>
</dbReference>
<dbReference type="OrthoDB" id="2020426at2759"/>
<feature type="domain" description="WW" evidence="2">
    <location>
        <begin position="12"/>
        <end position="45"/>
    </location>
</feature>
<name>F2UJ07_SALR5</name>
<evidence type="ECO:0000313" key="4">
    <source>
        <dbReference type="Proteomes" id="UP000007799"/>
    </source>
</evidence>
<feature type="compositionally biased region" description="Low complexity" evidence="1">
    <location>
        <begin position="435"/>
        <end position="444"/>
    </location>
</feature>
<evidence type="ECO:0000259" key="2">
    <source>
        <dbReference type="PROSITE" id="PS50020"/>
    </source>
</evidence>
<feature type="compositionally biased region" description="Low complexity" evidence="1">
    <location>
        <begin position="208"/>
        <end position="239"/>
    </location>
</feature>
<dbReference type="OMA" id="FFINHAN"/>
<dbReference type="Gene3D" id="2.20.70.10">
    <property type="match status" value="1"/>
</dbReference>
<dbReference type="CDD" id="cd00201">
    <property type="entry name" value="WW"/>
    <property type="match status" value="1"/>
</dbReference>
<dbReference type="PROSITE" id="PS50020">
    <property type="entry name" value="WW_DOMAIN_2"/>
    <property type="match status" value="1"/>
</dbReference>
<evidence type="ECO:0000313" key="3">
    <source>
        <dbReference type="EMBL" id="EGD76955.1"/>
    </source>
</evidence>